<reference evidence="3 4" key="1">
    <citation type="submission" date="2013-11" db="EMBL/GenBank/DDBJ databases">
        <title>Single cell genomics of uncultured Tannerella BU063 (oral taxon 286).</title>
        <authorList>
            <person name="Beall C.J."/>
            <person name="Campbell A.G."/>
            <person name="Griffen A.L."/>
            <person name="Podar M."/>
            <person name="Leys E.J."/>
        </authorList>
    </citation>
    <scope>NUCLEOTIDE SEQUENCE [LARGE SCALE GENOMIC DNA]</scope>
    <source>
        <strain evidence="3">Cell 2</strain>
    </source>
</reference>
<dbReference type="InterPro" id="IPR044946">
    <property type="entry name" value="Restrct_endonuc_typeI_TRD_sf"/>
</dbReference>
<dbReference type="GO" id="GO:0003677">
    <property type="term" value="F:DNA binding"/>
    <property type="evidence" value="ECO:0007669"/>
    <property type="project" value="UniProtKB-KW"/>
</dbReference>
<dbReference type="Gene3D" id="3.90.220.20">
    <property type="entry name" value="DNA methylase specificity domains"/>
    <property type="match status" value="1"/>
</dbReference>
<evidence type="ECO:0000256" key="1">
    <source>
        <dbReference type="ARBA" id="ARBA00022747"/>
    </source>
</evidence>
<gene>
    <name evidence="3" type="ORF">N425_00415</name>
</gene>
<feature type="non-terminal residue" evidence="3">
    <location>
        <position position="1"/>
    </location>
</feature>
<protein>
    <recommendedName>
        <fullName evidence="5">Type I restriction modification DNA specificity domain-containing protein</fullName>
    </recommendedName>
</protein>
<proteinExistence type="predicted"/>
<dbReference type="InterPro" id="IPR052021">
    <property type="entry name" value="Type-I_RS_S_subunit"/>
</dbReference>
<dbReference type="PANTHER" id="PTHR30408">
    <property type="entry name" value="TYPE-1 RESTRICTION ENZYME ECOKI SPECIFICITY PROTEIN"/>
    <property type="match status" value="1"/>
</dbReference>
<evidence type="ECO:0000256" key="2">
    <source>
        <dbReference type="ARBA" id="ARBA00023125"/>
    </source>
</evidence>
<keyword evidence="1" id="KW-0680">Restriction system</keyword>
<dbReference type="AlphaFoldDB" id="W2C9B6"/>
<dbReference type="PANTHER" id="PTHR30408:SF12">
    <property type="entry name" value="TYPE I RESTRICTION ENZYME MJAVIII SPECIFICITY SUBUNIT"/>
    <property type="match status" value="1"/>
</dbReference>
<evidence type="ECO:0008006" key="5">
    <source>
        <dbReference type="Google" id="ProtNLM"/>
    </source>
</evidence>
<dbReference type="EMBL" id="AYUF01000093">
    <property type="protein sequence ID" value="ETK03051.1"/>
    <property type="molecule type" value="Genomic_DNA"/>
</dbReference>
<sequence length="159" mass="18173">TEQIGERYRLQEKDLLIGMDGNFHMNYWSDNNSFLNQRSVRLRAVKSSVSIIQARYDIEPHIKAKELRAKGSTVGHLSDKDLKDLFILVPSIKDLRITLDFILNNIIRNRIEITKLTKLRDELLPLLMNSQVSVNYDLSAFYSSIVQNLLSVAGLALAV</sequence>
<dbReference type="SUPFAM" id="SSF116734">
    <property type="entry name" value="DNA methylase specificity domain"/>
    <property type="match status" value="1"/>
</dbReference>
<dbReference type="GO" id="GO:0009307">
    <property type="term" value="P:DNA restriction-modification system"/>
    <property type="evidence" value="ECO:0007669"/>
    <property type="project" value="UniProtKB-KW"/>
</dbReference>
<name>W2C9B6_9BACT</name>
<organism evidence="3 4">
    <name type="scientific">Tannerella sp. oral taxon BU063 isolate Cell 2</name>
    <dbReference type="NCBI Taxonomy" id="1411148"/>
    <lineage>
        <taxon>Bacteria</taxon>
        <taxon>Pseudomonadati</taxon>
        <taxon>Bacteroidota</taxon>
        <taxon>Bacteroidia</taxon>
        <taxon>Bacteroidales</taxon>
        <taxon>Tannerellaceae</taxon>
        <taxon>Tannerella</taxon>
    </lineage>
</organism>
<dbReference type="Proteomes" id="UP000018837">
    <property type="component" value="Unassembled WGS sequence"/>
</dbReference>
<keyword evidence="2" id="KW-0238">DNA-binding</keyword>
<evidence type="ECO:0000313" key="3">
    <source>
        <dbReference type="EMBL" id="ETK03051.1"/>
    </source>
</evidence>
<comment type="caution">
    <text evidence="3">The sequence shown here is derived from an EMBL/GenBank/DDBJ whole genome shotgun (WGS) entry which is preliminary data.</text>
</comment>
<evidence type="ECO:0000313" key="4">
    <source>
        <dbReference type="Proteomes" id="UP000018837"/>
    </source>
</evidence>
<accession>W2C9B6</accession>